<organism evidence="2 3">
    <name type="scientific">Nocardia mangyaensis</name>
    <dbReference type="NCBI Taxonomy" id="2213200"/>
    <lineage>
        <taxon>Bacteria</taxon>
        <taxon>Bacillati</taxon>
        <taxon>Actinomycetota</taxon>
        <taxon>Actinomycetes</taxon>
        <taxon>Mycobacteriales</taxon>
        <taxon>Nocardiaceae</taxon>
        <taxon>Nocardia</taxon>
    </lineage>
</organism>
<accession>A0A1J0VYP0</accession>
<dbReference type="EMBL" id="CP018082">
    <property type="protein sequence ID" value="APE37122.1"/>
    <property type="molecule type" value="Genomic_DNA"/>
</dbReference>
<sequence>MLCEQDAAAGLNFVSLAVKQLYDARHAAGWGIDPSSMAYMTSSQALTINLFGLLSQDDAWLLRCLNEWLGRVDLTSIDTVELEFAPARRSQHLNDQTRIDVLVVVAGARGTEVVAIEIKYTDRFNSRYVDISTPSYRELAMNSGIWADPTHVLTDRRVNQLTRIHALATSHGLSLNIRTPVSLLVLAHELDTSAGQIVNKYRECVTTSVVQLISLRTACESIATTAPPSQRTTARLLQLRYGDEHVSAWPQPSPRSSSLR</sequence>
<protein>
    <recommendedName>
        <fullName evidence="1">PD-(D/E)XK nuclease-like domain-containing protein</fullName>
    </recommendedName>
</protein>
<name>A0A1J0VYP0_9NOCA</name>
<evidence type="ECO:0000313" key="2">
    <source>
        <dbReference type="EMBL" id="APE37122.1"/>
    </source>
</evidence>
<feature type="domain" description="PD-(D/E)XK nuclease-like" evidence="1">
    <location>
        <begin position="2"/>
        <end position="241"/>
    </location>
</feature>
<dbReference type="AlphaFoldDB" id="A0A1J0VYP0"/>
<keyword evidence="3" id="KW-1185">Reference proteome</keyword>
<dbReference type="OrthoDB" id="4774282at2"/>
<evidence type="ECO:0000259" key="1">
    <source>
        <dbReference type="Pfam" id="PF20796"/>
    </source>
</evidence>
<dbReference type="Proteomes" id="UP000183810">
    <property type="component" value="Chromosome"/>
</dbReference>
<reference evidence="2" key="1">
    <citation type="submission" date="2016-11" db="EMBL/GenBank/DDBJ databases">
        <authorList>
            <person name="Jaros S."/>
            <person name="Januszkiewicz K."/>
            <person name="Wedrychowicz H."/>
        </authorList>
    </citation>
    <scope>NUCLEOTIDE SEQUENCE [LARGE SCALE GENOMIC DNA]</scope>
    <source>
        <strain evidence="2">Y48</strain>
    </source>
</reference>
<proteinExistence type="predicted"/>
<evidence type="ECO:0000313" key="3">
    <source>
        <dbReference type="Proteomes" id="UP000183810"/>
    </source>
</evidence>
<dbReference type="KEGG" id="nsl:BOX37_27920"/>
<dbReference type="Pfam" id="PF20796">
    <property type="entry name" value="PDDEXK_13"/>
    <property type="match status" value="1"/>
</dbReference>
<dbReference type="InterPro" id="IPR048822">
    <property type="entry name" value="PDDEXK_13"/>
</dbReference>
<gene>
    <name evidence="2" type="ORF">BOX37_27920</name>
</gene>